<feature type="non-terminal residue" evidence="1">
    <location>
        <position position="111"/>
    </location>
</feature>
<comment type="caution">
    <text evidence="1">The sequence shown here is derived from an EMBL/GenBank/DDBJ whole genome shotgun (WGS) entry which is preliminary data.</text>
</comment>
<sequence>MIVLLAQSEALPLHQQLSGEHMRAIGRALLAQSDVLQLHQKIRSRGYTVFIQRIGTLNEYPKAILKVNIQEDAKNLFTFQTIRSKSTNQLVSNLHHICYNAANYLRQTSPH</sequence>
<dbReference type="Proteomes" id="UP000324800">
    <property type="component" value="Unassembled WGS sequence"/>
</dbReference>
<gene>
    <name evidence="1" type="ORF">EZS28_052194</name>
</gene>
<accession>A0A5J4SIH1</accession>
<name>A0A5J4SIH1_9EUKA</name>
<dbReference type="EMBL" id="SNRW01040295">
    <property type="protein sequence ID" value="KAA6345063.1"/>
    <property type="molecule type" value="Genomic_DNA"/>
</dbReference>
<protein>
    <submittedName>
        <fullName evidence="1">Uncharacterized protein</fullName>
    </submittedName>
</protein>
<dbReference type="AlphaFoldDB" id="A0A5J4SIH1"/>
<proteinExistence type="predicted"/>
<evidence type="ECO:0000313" key="1">
    <source>
        <dbReference type="EMBL" id="KAA6345063.1"/>
    </source>
</evidence>
<reference evidence="1 2" key="1">
    <citation type="submission" date="2019-03" db="EMBL/GenBank/DDBJ databases">
        <title>Single cell metagenomics reveals metabolic interactions within the superorganism composed of flagellate Streblomastix strix and complex community of Bacteroidetes bacteria on its surface.</title>
        <authorList>
            <person name="Treitli S.C."/>
            <person name="Kolisko M."/>
            <person name="Husnik F."/>
            <person name="Keeling P."/>
            <person name="Hampl V."/>
        </authorList>
    </citation>
    <scope>NUCLEOTIDE SEQUENCE [LARGE SCALE GENOMIC DNA]</scope>
    <source>
        <strain evidence="1">ST1C</strain>
    </source>
</reference>
<organism evidence="1 2">
    <name type="scientific">Streblomastix strix</name>
    <dbReference type="NCBI Taxonomy" id="222440"/>
    <lineage>
        <taxon>Eukaryota</taxon>
        <taxon>Metamonada</taxon>
        <taxon>Preaxostyla</taxon>
        <taxon>Oxymonadida</taxon>
        <taxon>Streblomastigidae</taxon>
        <taxon>Streblomastix</taxon>
    </lineage>
</organism>
<evidence type="ECO:0000313" key="2">
    <source>
        <dbReference type="Proteomes" id="UP000324800"/>
    </source>
</evidence>